<accession>A0ABR1KYU0</accession>
<dbReference type="Pfam" id="PF00307">
    <property type="entry name" value="CH"/>
    <property type="match status" value="1"/>
</dbReference>
<evidence type="ECO:0000259" key="13">
    <source>
        <dbReference type="PROSITE" id="PS51230"/>
    </source>
</evidence>
<dbReference type="Gene3D" id="2.60.40.1210">
    <property type="entry name" value="Cellobiose dehydrogenase, cytochrome domain"/>
    <property type="match status" value="1"/>
</dbReference>
<dbReference type="InterPro" id="IPR001715">
    <property type="entry name" value="CH_dom"/>
</dbReference>
<reference evidence="14 15" key="1">
    <citation type="submission" date="2024-04" db="EMBL/GenBank/DDBJ databases">
        <title>Phyllosticta paracitricarpa is synonymous to the EU quarantine fungus P. citricarpa based on phylogenomic analyses.</title>
        <authorList>
            <consortium name="Lawrence Berkeley National Laboratory"/>
            <person name="Van Ingen-Buijs V.A."/>
            <person name="Van Westerhoven A.C."/>
            <person name="Haridas S."/>
            <person name="Skiadas P."/>
            <person name="Martin F."/>
            <person name="Groenewald J.Z."/>
            <person name="Crous P.W."/>
            <person name="Seidl M.F."/>
        </authorList>
    </citation>
    <scope>NUCLEOTIDE SEQUENCE [LARGE SCALE GENOMIC DNA]</scope>
    <source>
        <strain evidence="14 15">CBS 123371</strain>
    </source>
</reference>
<feature type="region of interest" description="Disordered" evidence="8">
    <location>
        <begin position="431"/>
        <end position="453"/>
    </location>
</feature>
<dbReference type="Gene3D" id="1.20.5.1430">
    <property type="match status" value="1"/>
</dbReference>
<dbReference type="InterPro" id="IPR006593">
    <property type="entry name" value="Cyt_b561/ferric_Rdtase_TM"/>
</dbReference>
<evidence type="ECO:0000256" key="1">
    <source>
        <dbReference type="ARBA" id="ARBA00004370"/>
    </source>
</evidence>
<evidence type="ECO:0000256" key="6">
    <source>
        <dbReference type="ARBA" id="ARBA00023136"/>
    </source>
</evidence>
<keyword evidence="6 9" id="KW-0472">Membrane</keyword>
<feature type="signal peptide" evidence="10">
    <location>
        <begin position="1"/>
        <end position="19"/>
    </location>
</feature>
<feature type="region of interest" description="Disordered" evidence="8">
    <location>
        <begin position="198"/>
        <end position="225"/>
    </location>
</feature>
<dbReference type="CDD" id="cd09630">
    <property type="entry name" value="CDH_like_cytochrome"/>
    <property type="match status" value="1"/>
</dbReference>
<comment type="subcellular location">
    <subcellularLocation>
        <location evidence="1">Membrane</location>
    </subcellularLocation>
</comment>
<feature type="domain" description="Cytochrome b561" evidence="12">
    <location>
        <begin position="231"/>
        <end position="426"/>
    </location>
</feature>
<feature type="transmembrane region" description="Helical" evidence="9">
    <location>
        <begin position="369"/>
        <end position="389"/>
    </location>
</feature>
<dbReference type="SMART" id="SM00665">
    <property type="entry name" value="B561"/>
    <property type="match status" value="1"/>
</dbReference>
<feature type="compositionally biased region" description="Low complexity" evidence="8">
    <location>
        <begin position="578"/>
        <end position="600"/>
    </location>
</feature>
<keyword evidence="15" id="KW-1185">Reference proteome</keyword>
<dbReference type="Proteomes" id="UP001363622">
    <property type="component" value="Unassembled WGS sequence"/>
</dbReference>
<keyword evidence="4" id="KW-0249">Electron transport</keyword>
<proteinExistence type="predicted"/>
<dbReference type="PANTHER" id="PTHR47797:SF1">
    <property type="entry name" value="CYTOCHROME B561 DOMAIN-CONTAINING PROTEIN-RELATED"/>
    <property type="match status" value="1"/>
</dbReference>
<organism evidence="14 15">
    <name type="scientific">Phyllosticta citriasiana</name>
    <dbReference type="NCBI Taxonomy" id="595635"/>
    <lineage>
        <taxon>Eukaryota</taxon>
        <taxon>Fungi</taxon>
        <taxon>Dikarya</taxon>
        <taxon>Ascomycota</taxon>
        <taxon>Pezizomycotina</taxon>
        <taxon>Dothideomycetes</taxon>
        <taxon>Dothideomycetes incertae sedis</taxon>
        <taxon>Botryosphaeriales</taxon>
        <taxon>Phyllostictaceae</taxon>
        <taxon>Phyllosticta</taxon>
    </lineage>
</organism>
<dbReference type="SUPFAM" id="SSF49344">
    <property type="entry name" value="CBD9-like"/>
    <property type="match status" value="1"/>
</dbReference>
<dbReference type="SUPFAM" id="SSF140612">
    <property type="entry name" value="EB1 dimerisation domain-like"/>
    <property type="match status" value="1"/>
</dbReference>
<evidence type="ECO:0000256" key="9">
    <source>
        <dbReference type="SAM" id="Phobius"/>
    </source>
</evidence>
<gene>
    <name evidence="14" type="ORF">IWZ03DRAFT_410829</name>
</gene>
<keyword evidence="2" id="KW-0813">Transport</keyword>
<dbReference type="Gene3D" id="1.20.120.1770">
    <property type="match status" value="1"/>
</dbReference>
<feature type="compositionally biased region" description="Basic and acidic residues" evidence="8">
    <location>
        <begin position="440"/>
        <end position="449"/>
    </location>
</feature>
<evidence type="ECO:0000256" key="5">
    <source>
        <dbReference type="ARBA" id="ARBA00022989"/>
    </source>
</evidence>
<feature type="compositionally biased region" description="Polar residues" evidence="8">
    <location>
        <begin position="601"/>
        <end position="620"/>
    </location>
</feature>
<dbReference type="PANTHER" id="PTHR47797">
    <property type="entry name" value="DEHYDROGENASE, PUTATIVE (AFU_ORTHOLOGUE AFUA_8G05805)-RELATED"/>
    <property type="match status" value="1"/>
</dbReference>
<evidence type="ECO:0000256" key="3">
    <source>
        <dbReference type="ARBA" id="ARBA00022692"/>
    </source>
</evidence>
<dbReference type="SUPFAM" id="SSF47576">
    <property type="entry name" value="Calponin-homology domain, CH-domain"/>
    <property type="match status" value="1"/>
</dbReference>
<keyword evidence="5 9" id="KW-1133">Transmembrane helix</keyword>
<evidence type="ECO:0000259" key="11">
    <source>
        <dbReference type="PROSITE" id="PS50021"/>
    </source>
</evidence>
<keyword evidence="3 9" id="KW-0812">Transmembrane</keyword>
<dbReference type="PROSITE" id="PS51230">
    <property type="entry name" value="EB1_C"/>
    <property type="match status" value="1"/>
</dbReference>
<evidence type="ECO:0000259" key="12">
    <source>
        <dbReference type="PROSITE" id="PS50939"/>
    </source>
</evidence>
<dbReference type="Gene3D" id="1.10.418.10">
    <property type="entry name" value="Calponin-like domain"/>
    <property type="match status" value="1"/>
</dbReference>
<dbReference type="InterPro" id="IPR036133">
    <property type="entry name" value="EB1_C_sf"/>
</dbReference>
<feature type="transmembrane region" description="Helical" evidence="9">
    <location>
        <begin position="401"/>
        <end position="421"/>
    </location>
</feature>
<dbReference type="CDD" id="cd08760">
    <property type="entry name" value="Cyt_b561_FRRS1_like"/>
    <property type="match status" value="1"/>
</dbReference>
<feature type="domain" description="Calponin-homology (CH)" evidence="11">
    <location>
        <begin position="458"/>
        <end position="559"/>
    </location>
</feature>
<evidence type="ECO:0000256" key="7">
    <source>
        <dbReference type="PROSITE-ProRule" id="PRU00576"/>
    </source>
</evidence>
<evidence type="ECO:0000256" key="8">
    <source>
        <dbReference type="SAM" id="MobiDB-lite"/>
    </source>
</evidence>
<dbReference type="InterPro" id="IPR015920">
    <property type="entry name" value="Cellobiose_DH-like_cyt"/>
</dbReference>
<feature type="region of interest" description="Disordered" evidence="8">
    <location>
        <begin position="578"/>
        <end position="620"/>
    </location>
</feature>
<protein>
    <submittedName>
        <fullName evidence="14">Uncharacterized protein</fullName>
    </submittedName>
</protein>
<name>A0ABR1KYU0_9PEZI</name>
<feature type="chain" id="PRO_5045515517" evidence="10">
    <location>
        <begin position="20"/>
        <end position="700"/>
    </location>
</feature>
<evidence type="ECO:0000256" key="2">
    <source>
        <dbReference type="ARBA" id="ARBA00022448"/>
    </source>
</evidence>
<comment type="caution">
    <text evidence="14">The sequence shown here is derived from an EMBL/GenBank/DDBJ whole genome shotgun (WGS) entry which is preliminary data.</text>
</comment>
<evidence type="ECO:0000256" key="10">
    <source>
        <dbReference type="SAM" id="SignalP"/>
    </source>
</evidence>
<dbReference type="Pfam" id="PF03271">
    <property type="entry name" value="EB1"/>
    <property type="match status" value="1"/>
</dbReference>
<evidence type="ECO:0000313" key="15">
    <source>
        <dbReference type="Proteomes" id="UP001363622"/>
    </source>
</evidence>
<dbReference type="PROSITE" id="PS50021">
    <property type="entry name" value="CH"/>
    <property type="match status" value="1"/>
</dbReference>
<dbReference type="Pfam" id="PF16010">
    <property type="entry name" value="CDH-cyt"/>
    <property type="match status" value="1"/>
</dbReference>
<feature type="transmembrane region" description="Helical" evidence="9">
    <location>
        <begin position="270"/>
        <end position="291"/>
    </location>
</feature>
<dbReference type="EMBL" id="JBBPHU010000001">
    <property type="protein sequence ID" value="KAK7524020.1"/>
    <property type="molecule type" value="Genomic_DNA"/>
</dbReference>
<dbReference type="InterPro" id="IPR004953">
    <property type="entry name" value="EB1_C"/>
</dbReference>
<keyword evidence="10" id="KW-0732">Signal</keyword>
<feature type="transmembrane region" description="Helical" evidence="9">
    <location>
        <begin position="334"/>
        <end position="357"/>
    </location>
</feature>
<feature type="domain" description="EB1 C-terminal" evidence="13">
    <location>
        <begin position="610"/>
        <end position="686"/>
    </location>
</feature>
<sequence>MWSNIAAVALAGLASTAYAQVSNNCAGDTCFGLNIPEATVNSGNGDIFLSISGPVTYSWIGLGQGSSMTGARIFIIYTSADGRNVTVSPRLASGHSEPRYDSSTQVTILEGTGVADGTMTAYFKVANAGTWNGGSMDFKSSSAQWIHAALAGSQLNTDDLSADISKHGDNYGSFTWDFSQAKGGSSANPFTAAGATTSNSCPTNSGSGSGSGSSNSGSGSGSGGPGSGGGFGGFGGFNRAEDNCATSANQLGQGFQAEIRRMRRIQTAHGVVAALAWAVFFPAGAISIRVFSFPGLVWFHAAWQIFSYGLYIAGFGLGVYLATQENYMKEYHPIIGVVLFVFLFFQPIFGWLHHVLFKKYGGRTFWSHLHLWLGRILITLGVINGGLGLKLAGNTQKRYTVTYGVIAGIIWVVYMIAAVYGEVKRMKKPTRGLPPNYAEEDPHHKENGNGHRNGNGDYYGAQELLAWVNNLLQLNLTKVEQCGSGAPYCQIFDSIFLDVPMSRVKFNVNTEYQYLQNFKVLQNTFQKHGVDRPIHVESLVKCKMQDNLDFLQFSKRYWDQNFPGGDYDAVARRKASGAPAGGAAASAPRTASSTARRPAAVSNTGAARARTPQSSAQTAALTQENSALKETVAGLERERDFYFSKLRDIELLIQNAMEADPELEKEDSILKQIQTILYSTEEGFEIPAEAEAEEVEEETF</sequence>
<keyword evidence="7" id="KW-0493">Microtubule</keyword>
<evidence type="ECO:0000256" key="4">
    <source>
        <dbReference type="ARBA" id="ARBA00022982"/>
    </source>
</evidence>
<evidence type="ECO:0000313" key="14">
    <source>
        <dbReference type="EMBL" id="KAK7524020.1"/>
    </source>
</evidence>
<dbReference type="PROSITE" id="PS50939">
    <property type="entry name" value="CYTOCHROME_B561"/>
    <property type="match status" value="1"/>
</dbReference>
<dbReference type="InterPro" id="IPR036872">
    <property type="entry name" value="CH_dom_sf"/>
</dbReference>
<feature type="transmembrane region" description="Helical" evidence="9">
    <location>
        <begin position="303"/>
        <end position="322"/>
    </location>
</feature>